<evidence type="ECO:0000256" key="1">
    <source>
        <dbReference type="SAM" id="SignalP"/>
    </source>
</evidence>
<gene>
    <name evidence="3" type="primary">jg20007</name>
    <name evidence="3" type="ORF">PAEG_LOCUS9507</name>
</gene>
<feature type="chain" id="PRO_5035913926" evidence="1">
    <location>
        <begin position="19"/>
        <end position="256"/>
    </location>
</feature>
<dbReference type="EMBL" id="CAKXAJ010024785">
    <property type="protein sequence ID" value="CAH2230258.1"/>
    <property type="molecule type" value="Genomic_DNA"/>
</dbReference>
<dbReference type="SMART" id="SM00408">
    <property type="entry name" value="IGc2"/>
    <property type="match status" value="1"/>
</dbReference>
<dbReference type="SUPFAM" id="SSF48726">
    <property type="entry name" value="Immunoglobulin"/>
    <property type="match status" value="1"/>
</dbReference>
<dbReference type="InterPro" id="IPR003598">
    <property type="entry name" value="Ig_sub2"/>
</dbReference>
<feature type="signal peptide" evidence="1">
    <location>
        <begin position="1"/>
        <end position="18"/>
    </location>
</feature>
<dbReference type="InterPro" id="IPR007110">
    <property type="entry name" value="Ig-like_dom"/>
</dbReference>
<evidence type="ECO:0000259" key="2">
    <source>
        <dbReference type="PROSITE" id="PS50835"/>
    </source>
</evidence>
<dbReference type="InterPro" id="IPR037448">
    <property type="entry name" value="Zig-8"/>
</dbReference>
<dbReference type="InterPro" id="IPR036179">
    <property type="entry name" value="Ig-like_dom_sf"/>
</dbReference>
<dbReference type="SMART" id="SM00409">
    <property type="entry name" value="IG"/>
    <property type="match status" value="1"/>
</dbReference>
<dbReference type="FunFam" id="2.60.40.10:FF:001598">
    <property type="entry name" value="Defective proboscis extension response"/>
    <property type="match status" value="1"/>
</dbReference>
<dbReference type="PANTHER" id="PTHR23279:SF12">
    <property type="entry name" value="DEFECTIVE PROBOSCIS EXTENSION RESPONSE 14, ISOFORM A-RELATED"/>
    <property type="match status" value="1"/>
</dbReference>
<reference evidence="3" key="1">
    <citation type="submission" date="2022-03" db="EMBL/GenBank/DDBJ databases">
        <authorList>
            <person name="Lindestad O."/>
        </authorList>
    </citation>
    <scope>NUCLEOTIDE SEQUENCE</scope>
</reference>
<accession>A0A8S4R327</accession>
<keyword evidence="4" id="KW-1185">Reference proteome</keyword>
<dbReference type="Gene3D" id="2.60.40.10">
    <property type="entry name" value="Immunoglobulins"/>
    <property type="match status" value="1"/>
</dbReference>
<dbReference type="InterPro" id="IPR003599">
    <property type="entry name" value="Ig_sub"/>
</dbReference>
<dbReference type="Pfam" id="PF07686">
    <property type="entry name" value="V-set"/>
    <property type="match status" value="1"/>
</dbReference>
<dbReference type="GO" id="GO:0050808">
    <property type="term" value="P:synapse organization"/>
    <property type="evidence" value="ECO:0007669"/>
    <property type="project" value="TreeGrafter"/>
</dbReference>
<proteinExistence type="predicted"/>
<keyword evidence="1" id="KW-0732">Signal</keyword>
<name>A0A8S4R327_9NEOP</name>
<dbReference type="GO" id="GO:0032589">
    <property type="term" value="C:neuron projection membrane"/>
    <property type="evidence" value="ECO:0007669"/>
    <property type="project" value="TreeGrafter"/>
</dbReference>
<dbReference type="Proteomes" id="UP000838756">
    <property type="component" value="Unassembled WGS sequence"/>
</dbReference>
<feature type="domain" description="Ig-like" evidence="2">
    <location>
        <begin position="64"/>
        <end position="165"/>
    </location>
</feature>
<dbReference type="InterPro" id="IPR013106">
    <property type="entry name" value="Ig_V-set"/>
</dbReference>
<organism evidence="3 4">
    <name type="scientific">Pararge aegeria aegeria</name>
    <dbReference type="NCBI Taxonomy" id="348720"/>
    <lineage>
        <taxon>Eukaryota</taxon>
        <taxon>Metazoa</taxon>
        <taxon>Ecdysozoa</taxon>
        <taxon>Arthropoda</taxon>
        <taxon>Hexapoda</taxon>
        <taxon>Insecta</taxon>
        <taxon>Pterygota</taxon>
        <taxon>Neoptera</taxon>
        <taxon>Endopterygota</taxon>
        <taxon>Lepidoptera</taxon>
        <taxon>Glossata</taxon>
        <taxon>Ditrysia</taxon>
        <taxon>Papilionoidea</taxon>
        <taxon>Nymphalidae</taxon>
        <taxon>Satyrinae</taxon>
        <taxon>Satyrini</taxon>
        <taxon>Parargina</taxon>
        <taxon>Pararge</taxon>
    </lineage>
</organism>
<dbReference type="InterPro" id="IPR013783">
    <property type="entry name" value="Ig-like_fold"/>
</dbReference>
<dbReference type="AlphaFoldDB" id="A0A8S4R327"/>
<dbReference type="OrthoDB" id="6354602at2759"/>
<evidence type="ECO:0000313" key="4">
    <source>
        <dbReference type="Proteomes" id="UP000838756"/>
    </source>
</evidence>
<evidence type="ECO:0000313" key="3">
    <source>
        <dbReference type="EMBL" id="CAH2230258.1"/>
    </source>
</evidence>
<comment type="caution">
    <text evidence="3">The sequence shown here is derived from an EMBL/GenBank/DDBJ whole genome shotgun (WGS) entry which is preliminary data.</text>
</comment>
<dbReference type="PROSITE" id="PS50835">
    <property type="entry name" value="IG_LIKE"/>
    <property type="match status" value="1"/>
</dbReference>
<protein>
    <submittedName>
        <fullName evidence="3">Jg20007 protein</fullName>
    </submittedName>
</protein>
<dbReference type="PANTHER" id="PTHR23279">
    <property type="entry name" value="DEFECTIVE PROBOSCIS EXTENSION RESPONSE DPR -RELATED"/>
    <property type="match status" value="1"/>
</dbReference>
<sequence length="256" mass="28949">MTSAGLLIFSTLLTRTLCVIAPQIPDFKTGDKKIINGPFWHEVFTEVYEDQEEDVSTTTTEPLPFFEDDASTNNVTAQLGSRVHLHCRVHDLGEKTISWVRRRDEDLHLLSFGRHTYSADSRYSLAFEQPNDWRLLIQYVSERDEGYYECQISTHPPLVRRVLLSVVGSIAIVPGGSPVVKTSPSLSRGRDRTPARSSIFSKFSAFEAIKISLASTVKEIIERKPAFLRVLHNDLIGVWNPPIRTGPAWWPIPFAL</sequence>